<dbReference type="EMBL" id="CAMAPF010000913">
    <property type="protein sequence ID" value="CAH9118877.1"/>
    <property type="molecule type" value="Genomic_DNA"/>
</dbReference>
<evidence type="ECO:0000313" key="1">
    <source>
        <dbReference type="EMBL" id="CAH9110962.1"/>
    </source>
</evidence>
<reference evidence="2" key="1">
    <citation type="submission" date="2022-07" db="EMBL/GenBank/DDBJ databases">
        <authorList>
            <person name="Macas J."/>
            <person name="Novak P."/>
            <person name="Neumann P."/>
        </authorList>
    </citation>
    <scope>NUCLEOTIDE SEQUENCE</scope>
</reference>
<comment type="caution">
    <text evidence="2">The sequence shown here is derived from an EMBL/GenBank/DDBJ whole genome shotgun (WGS) entry which is preliminary data.</text>
</comment>
<evidence type="ECO:0000313" key="3">
    <source>
        <dbReference type="Proteomes" id="UP001152523"/>
    </source>
</evidence>
<protein>
    <submittedName>
        <fullName evidence="2">Uncharacterized protein</fullName>
    </submittedName>
</protein>
<dbReference type="EMBL" id="CAMAPF010000178">
    <property type="protein sequence ID" value="CAH9110962.1"/>
    <property type="molecule type" value="Genomic_DNA"/>
</dbReference>
<organism evidence="2 3">
    <name type="scientific">Cuscuta epithymum</name>
    <dbReference type="NCBI Taxonomy" id="186058"/>
    <lineage>
        <taxon>Eukaryota</taxon>
        <taxon>Viridiplantae</taxon>
        <taxon>Streptophyta</taxon>
        <taxon>Embryophyta</taxon>
        <taxon>Tracheophyta</taxon>
        <taxon>Spermatophyta</taxon>
        <taxon>Magnoliopsida</taxon>
        <taxon>eudicotyledons</taxon>
        <taxon>Gunneridae</taxon>
        <taxon>Pentapetalae</taxon>
        <taxon>asterids</taxon>
        <taxon>lamiids</taxon>
        <taxon>Solanales</taxon>
        <taxon>Convolvulaceae</taxon>
        <taxon>Cuscuteae</taxon>
        <taxon>Cuscuta</taxon>
        <taxon>Cuscuta subgen. Cuscuta</taxon>
    </lineage>
</organism>
<dbReference type="Proteomes" id="UP001152523">
    <property type="component" value="Unassembled WGS sequence"/>
</dbReference>
<gene>
    <name evidence="1" type="ORF">CEPIT_LOCUS19359</name>
    <name evidence="2" type="ORF">CEPIT_LOCUS22423</name>
</gene>
<proteinExistence type="predicted"/>
<name>A0AAV0E9Z2_9ASTE</name>
<evidence type="ECO:0000313" key="2">
    <source>
        <dbReference type="EMBL" id="CAH9118877.1"/>
    </source>
</evidence>
<accession>A0AAV0E9Z2</accession>
<keyword evidence="3" id="KW-1185">Reference proteome</keyword>
<sequence>MDTAPGRFV</sequence>